<gene>
    <name evidence="1" type="ORF">GOP47_0003440</name>
</gene>
<comment type="caution">
    <text evidence="1">The sequence shown here is derived from an EMBL/GenBank/DDBJ whole genome shotgun (WGS) entry which is preliminary data.</text>
</comment>
<name>A0A9D4VE02_ADICA</name>
<protein>
    <submittedName>
        <fullName evidence="1">Uncharacterized protein</fullName>
    </submittedName>
</protein>
<keyword evidence="2" id="KW-1185">Reference proteome</keyword>
<sequence length="129" mass="14101">MRCNSRSSRTSTMGTFGAAPITSTDCPSSCMGASDRVPIISRDSPPSCNPPFIVSSSTRSSFAFLDIPVSRAPSSGSFTGYCTHGTTFTLVQSFLSKTVNILHRAITCIYYSVHCLRQLHPKYHLKLMR</sequence>
<evidence type="ECO:0000313" key="1">
    <source>
        <dbReference type="EMBL" id="KAI5083697.1"/>
    </source>
</evidence>
<reference evidence="1" key="1">
    <citation type="submission" date="2021-01" db="EMBL/GenBank/DDBJ databases">
        <title>Adiantum capillus-veneris genome.</title>
        <authorList>
            <person name="Fang Y."/>
            <person name="Liao Q."/>
        </authorList>
    </citation>
    <scope>NUCLEOTIDE SEQUENCE</scope>
    <source>
        <strain evidence="1">H3</strain>
        <tissue evidence="1">Leaf</tissue>
    </source>
</reference>
<proteinExistence type="predicted"/>
<evidence type="ECO:0000313" key="2">
    <source>
        <dbReference type="Proteomes" id="UP000886520"/>
    </source>
</evidence>
<accession>A0A9D4VE02</accession>
<organism evidence="1 2">
    <name type="scientific">Adiantum capillus-veneris</name>
    <name type="common">Maidenhair fern</name>
    <dbReference type="NCBI Taxonomy" id="13818"/>
    <lineage>
        <taxon>Eukaryota</taxon>
        <taxon>Viridiplantae</taxon>
        <taxon>Streptophyta</taxon>
        <taxon>Embryophyta</taxon>
        <taxon>Tracheophyta</taxon>
        <taxon>Polypodiopsida</taxon>
        <taxon>Polypodiidae</taxon>
        <taxon>Polypodiales</taxon>
        <taxon>Pteridineae</taxon>
        <taxon>Pteridaceae</taxon>
        <taxon>Vittarioideae</taxon>
        <taxon>Adiantum</taxon>
    </lineage>
</organism>
<dbReference type="EMBL" id="JABFUD020000002">
    <property type="protein sequence ID" value="KAI5083697.1"/>
    <property type="molecule type" value="Genomic_DNA"/>
</dbReference>
<dbReference type="AlphaFoldDB" id="A0A9D4VE02"/>
<dbReference type="Proteomes" id="UP000886520">
    <property type="component" value="Chromosome 3"/>
</dbReference>